<dbReference type="InterPro" id="IPR001320">
    <property type="entry name" value="Iontro_rcpt_C"/>
</dbReference>
<keyword evidence="7" id="KW-0406">Ion transport</keyword>
<reference evidence="16" key="1">
    <citation type="submission" date="2021-03" db="EMBL/GenBank/DDBJ databases">
        <title>Chromosome level genome of the anhydrobiotic midge Polypedilum vanderplanki.</title>
        <authorList>
            <person name="Yoshida Y."/>
            <person name="Kikawada T."/>
            <person name="Gusev O."/>
        </authorList>
    </citation>
    <scope>NUCLEOTIDE SEQUENCE</scope>
    <source>
        <strain evidence="16">NIAS01</strain>
        <tissue evidence="16">Whole body or cell culture</tissue>
    </source>
</reference>
<evidence type="ECO:0000256" key="6">
    <source>
        <dbReference type="ARBA" id="ARBA00022989"/>
    </source>
</evidence>
<evidence type="ECO:0000256" key="5">
    <source>
        <dbReference type="ARBA" id="ARBA00022692"/>
    </source>
</evidence>
<feature type="transmembrane region" description="Helical" evidence="13">
    <location>
        <begin position="866"/>
        <end position="888"/>
    </location>
</feature>
<feature type="signal peptide" evidence="14">
    <location>
        <begin position="1"/>
        <end position="20"/>
    </location>
</feature>
<keyword evidence="6 13" id="KW-1133">Transmembrane helix</keyword>
<keyword evidence="9" id="KW-0675">Receptor</keyword>
<keyword evidence="3" id="KW-0813">Transport</keyword>
<keyword evidence="12" id="KW-0407">Ion channel</keyword>
<name>A0A9J6CHA6_POLVA</name>
<feature type="transmembrane region" description="Helical" evidence="13">
    <location>
        <begin position="926"/>
        <end position="945"/>
    </location>
</feature>
<evidence type="ECO:0000256" key="7">
    <source>
        <dbReference type="ARBA" id="ARBA00023065"/>
    </source>
</evidence>
<dbReference type="InterPro" id="IPR052192">
    <property type="entry name" value="Insect_Ionotropic_Sensory_Rcpt"/>
</dbReference>
<keyword evidence="17" id="KW-1185">Reference proteome</keyword>
<evidence type="ECO:0000313" key="16">
    <source>
        <dbReference type="EMBL" id="KAG5681325.1"/>
    </source>
</evidence>
<sequence length="1660" mass="195610">MFWLKVLFFVKLCLIFYCKGDQENISQLASAIEIFINEIIQKGDEEIIDFIKIVENEKNGKLIDLENEILKRISRAVCLRIDDYLHMTTSKLRVRHINIIYLEKIELFYEFEKSLMSYQFSFYGYYIFILYKGHWNNIQEIFDELWNKRIYNIYVFHENETEIDLITFNPLGNSKNCNDIKMNVVNKFINGKFMHSKLLYYKLKNLQGCPLRVVTLNEHFDVTKIKHSNGTIEYIGHAIDLMNAVAEALNFRPIIDLIEDGNKWGDIYKNGTATGTVGKLLNKECEIAFGDWFLLPDRTKIFDNSLAHGSTQLVFLIPPAKHFTSIENLVRPFHWIVWILFVLTFLIGLLTILIINVKFKKLKSFVYGRNVKYPTMNMFSAIFGMQQNILPKRNFARFLLMLFLIFCLILRSIYQGALFEFLQLDDRHKQIKTLKSLFKSNLQIYTYDYFDIIINDSMPELFKKIKHVYDHNNFIIQPLKETDEKAGLENLKYIIYENRKKRQNFLHYCKEEFLTISYVWYFPKKSYLIKKVNRKIEAFIEVQNLNLEIENKNIKSDFIDAANILVKKMIKFSYKTINIITAVNKSAEFRLSLLKTEILKRNGITYGVKICNSMKIPNEFPLKKRFIIFMLDNYENFQKLIKKITNQKFNFRGIFVFIMVNGFIQEIDEIYEKMWSKSVSNIYSLHETKTGEIYLSTINLFENASNCYDIKPKIVNQFVNGTFLNEINFFADKFSQMNNCSIRVTTFEDKTIMKIIDYPNGTIEVKGPCMKLLEMIAQQLNFSFSLNILREPSPWGFIHKNGTLTGALKELSENSTDISLGLYYLRLNRMQRFDKSTILFSTPLVMVLPPNRRFTSLEKLVQPFHWIIWFFLLITFLAGFFVIILINFKLKYFKFLIYGENISSPTLNMIAAIFGLSQPKLPKKNFARILLMSFLLFCLIIRNTYQGLLFKFLQSDGRHKGIQSLEEIFKQNFTIYIYESEMDLFQKIRIPIKFFENENFLLNRSLQENEKVAVIDALIDIIVMNERNKNKFQHKLFKEPLITTSLVFYMRRHFFLSTSINNKIDVILSSGFLEYWMKNTINYETAIASRKRLNEEPKAINIDELKGYNFISLESDKYGDDAHQNLKTEILKKISKVRAVRIINKENGFNLKDFKRFSILFIHNLNEFKKFEKYINAQTFKGSGFHLIFLLHGNLNDLHEIFASMWIRKIFNIYAILCNNAEDKLDFYTIEPFQNFQNCGDTTPKLLNKFINDNFLYELLIKEKFHNLNKCPIKVTTFNENIAVFREIKSNGKIELRGYEIHLIKTIAKSLNFTLQINFREGNEQFGKIYENGTATETLGELQKGNTNIALGDFYIRISRLEYFDCSETYLNYPIVFIISKGEKLSPLEKMLQPFGTIVWILFLLTFLLGVLVIFIINLKYKKLKSFVYGKNVKNPVMNMLVITLGSQQNILPRNNFARFILINFIILCLVLRSIYQGSLYKFLQSDGRYKEVETIEELIDKNFTLLIHESNIEILTDYPKLLKQSQLIKRDVVKDSLDKMMSSSKKVTILGTRVIFIDYSRDHRTFPYKLLKENLMTISVVMYYQKDFYLKDAINSKIRRIVAGGLVNYWLKEFDHIDMWNNENFEPKVLTFDHMIGAFGLLIIGNVLALLIFIIEILI</sequence>
<dbReference type="EMBL" id="JADBJN010000001">
    <property type="protein sequence ID" value="KAG5681325.1"/>
    <property type="molecule type" value="Genomic_DNA"/>
</dbReference>
<organism evidence="16 17">
    <name type="scientific">Polypedilum vanderplanki</name>
    <name type="common">Sleeping chironomid midge</name>
    <dbReference type="NCBI Taxonomy" id="319348"/>
    <lineage>
        <taxon>Eukaryota</taxon>
        <taxon>Metazoa</taxon>
        <taxon>Ecdysozoa</taxon>
        <taxon>Arthropoda</taxon>
        <taxon>Hexapoda</taxon>
        <taxon>Insecta</taxon>
        <taxon>Pterygota</taxon>
        <taxon>Neoptera</taxon>
        <taxon>Endopterygota</taxon>
        <taxon>Diptera</taxon>
        <taxon>Nematocera</taxon>
        <taxon>Chironomoidea</taxon>
        <taxon>Chironomidae</taxon>
        <taxon>Chironominae</taxon>
        <taxon>Polypedilum</taxon>
        <taxon>Polypedilum</taxon>
    </lineage>
</organism>
<dbReference type="OrthoDB" id="8050636at2759"/>
<dbReference type="PANTHER" id="PTHR42643:SF30">
    <property type="entry name" value="IONOTROPIC RECEPTOR 40A-RELATED"/>
    <property type="match status" value="1"/>
</dbReference>
<evidence type="ECO:0000256" key="10">
    <source>
        <dbReference type="ARBA" id="ARBA00023180"/>
    </source>
</evidence>
<comment type="caution">
    <text evidence="16">The sequence shown here is derived from an EMBL/GenBank/DDBJ whole genome shotgun (WGS) entry which is preliminary data.</text>
</comment>
<evidence type="ECO:0000256" key="1">
    <source>
        <dbReference type="ARBA" id="ARBA00004651"/>
    </source>
</evidence>
<comment type="subcellular location">
    <subcellularLocation>
        <location evidence="1">Cell membrane</location>
        <topology evidence="1">Multi-pass membrane protein</topology>
    </subcellularLocation>
</comment>
<evidence type="ECO:0000256" key="14">
    <source>
        <dbReference type="SAM" id="SignalP"/>
    </source>
</evidence>
<feature type="transmembrane region" description="Helical" evidence="13">
    <location>
        <begin position="335"/>
        <end position="355"/>
    </location>
</feature>
<feature type="domain" description="Ionotropic glutamate receptor L-glutamate and glycine-binding" evidence="15">
    <location>
        <begin position="752"/>
        <end position="813"/>
    </location>
</feature>
<dbReference type="SUPFAM" id="SSF53850">
    <property type="entry name" value="Periplasmic binding protein-like II"/>
    <property type="match status" value="3"/>
</dbReference>
<keyword evidence="14" id="KW-0732">Signal</keyword>
<feature type="domain" description="Ionotropic glutamate receptor L-glutamate and glycine-binding" evidence="15">
    <location>
        <begin position="219"/>
        <end position="282"/>
    </location>
</feature>
<dbReference type="Gene3D" id="1.10.287.70">
    <property type="match status" value="3"/>
</dbReference>
<dbReference type="GO" id="GO:0015276">
    <property type="term" value="F:ligand-gated monoatomic ion channel activity"/>
    <property type="evidence" value="ECO:0007669"/>
    <property type="project" value="InterPro"/>
</dbReference>
<feature type="transmembrane region" description="Helical" evidence="13">
    <location>
        <begin position="1457"/>
        <end position="1476"/>
    </location>
</feature>
<keyword evidence="10" id="KW-0325">Glycoprotein</keyword>
<feature type="domain" description="Ionotropic glutamate receptor L-glutamate and glycine-binding" evidence="15">
    <location>
        <begin position="1282"/>
        <end position="1344"/>
    </location>
</feature>
<keyword evidence="8 13" id="KW-0472">Membrane</keyword>
<keyword evidence="4" id="KW-1003">Cell membrane</keyword>
<feature type="chain" id="PRO_5039910099" description="Ionotropic glutamate receptor L-glutamate and glycine-binding domain-containing protein" evidence="14">
    <location>
        <begin position="21"/>
        <end position="1660"/>
    </location>
</feature>
<dbReference type="GO" id="GO:0050906">
    <property type="term" value="P:detection of stimulus involved in sensory perception"/>
    <property type="evidence" value="ECO:0007669"/>
    <property type="project" value="UniProtKB-ARBA"/>
</dbReference>
<gene>
    <name evidence="16" type="ORF">PVAND_010772</name>
</gene>
<feature type="transmembrane region" description="Helical" evidence="13">
    <location>
        <begin position="1636"/>
        <end position="1659"/>
    </location>
</feature>
<dbReference type="Gene3D" id="3.40.190.10">
    <property type="entry name" value="Periplasmic binding protein-like II"/>
    <property type="match status" value="3"/>
</dbReference>
<evidence type="ECO:0000256" key="11">
    <source>
        <dbReference type="ARBA" id="ARBA00023286"/>
    </source>
</evidence>
<dbReference type="InterPro" id="IPR019594">
    <property type="entry name" value="Glu/Gly-bd"/>
</dbReference>
<keyword evidence="11" id="KW-1071">Ligand-gated ion channel</keyword>
<evidence type="ECO:0000256" key="9">
    <source>
        <dbReference type="ARBA" id="ARBA00023170"/>
    </source>
</evidence>
<proteinExistence type="inferred from homology"/>
<evidence type="ECO:0000256" key="8">
    <source>
        <dbReference type="ARBA" id="ARBA00023136"/>
    </source>
</evidence>
<evidence type="ECO:0000256" key="4">
    <source>
        <dbReference type="ARBA" id="ARBA00022475"/>
    </source>
</evidence>
<dbReference type="SMART" id="SM00918">
    <property type="entry name" value="Lig_chan-Glu_bd"/>
    <property type="match status" value="3"/>
</dbReference>
<dbReference type="PANTHER" id="PTHR42643">
    <property type="entry name" value="IONOTROPIC RECEPTOR 20A-RELATED"/>
    <property type="match status" value="1"/>
</dbReference>
<evidence type="ECO:0000256" key="13">
    <source>
        <dbReference type="SAM" id="Phobius"/>
    </source>
</evidence>
<feature type="transmembrane region" description="Helical" evidence="13">
    <location>
        <begin position="1398"/>
        <end position="1419"/>
    </location>
</feature>
<dbReference type="Proteomes" id="UP001107558">
    <property type="component" value="Chromosome 1"/>
</dbReference>
<evidence type="ECO:0000313" key="17">
    <source>
        <dbReference type="Proteomes" id="UP001107558"/>
    </source>
</evidence>
<keyword evidence="5 13" id="KW-0812">Transmembrane</keyword>
<comment type="similarity">
    <text evidence="2">Belongs to the glutamate-gated ion channel (TC 1.A.10.1) family.</text>
</comment>
<feature type="transmembrane region" description="Helical" evidence="13">
    <location>
        <begin position="395"/>
        <end position="414"/>
    </location>
</feature>
<evidence type="ECO:0000259" key="15">
    <source>
        <dbReference type="SMART" id="SM00918"/>
    </source>
</evidence>
<dbReference type="Pfam" id="PF00060">
    <property type="entry name" value="Lig_chan"/>
    <property type="match status" value="2"/>
</dbReference>
<accession>A0A9J6CHA6</accession>
<evidence type="ECO:0000256" key="3">
    <source>
        <dbReference type="ARBA" id="ARBA00022448"/>
    </source>
</evidence>
<dbReference type="GO" id="GO:0005886">
    <property type="term" value="C:plasma membrane"/>
    <property type="evidence" value="ECO:0007669"/>
    <property type="project" value="UniProtKB-SubCell"/>
</dbReference>
<dbReference type="Pfam" id="PF24061">
    <property type="entry name" value="LBD_receptor"/>
    <property type="match status" value="3"/>
</dbReference>
<evidence type="ECO:0000256" key="2">
    <source>
        <dbReference type="ARBA" id="ARBA00008685"/>
    </source>
</evidence>
<protein>
    <recommendedName>
        <fullName evidence="15">Ionotropic glutamate receptor L-glutamate and glycine-binding domain-containing protein</fullName>
    </recommendedName>
</protein>
<dbReference type="InterPro" id="IPR056198">
    <property type="entry name" value="LBD_receptor"/>
</dbReference>
<evidence type="ECO:0000256" key="12">
    <source>
        <dbReference type="ARBA" id="ARBA00023303"/>
    </source>
</evidence>
<dbReference type="Pfam" id="PF10613">
    <property type="entry name" value="Lig_chan-Glu_bd"/>
    <property type="match status" value="2"/>
</dbReference>